<dbReference type="InterPro" id="IPR001227">
    <property type="entry name" value="Ac_transferase_dom_sf"/>
</dbReference>
<dbReference type="SUPFAM" id="SSF55048">
    <property type="entry name" value="Probable ACP-binding domain of malonyl-CoA ACP transacylase"/>
    <property type="match status" value="1"/>
</dbReference>
<evidence type="ECO:0000313" key="6">
    <source>
        <dbReference type="Proteomes" id="UP000239650"/>
    </source>
</evidence>
<dbReference type="GeneID" id="57133676"/>
<dbReference type="InterPro" id="IPR050858">
    <property type="entry name" value="Mal-CoA-ACP_Trans/PKS_FabD"/>
</dbReference>
<dbReference type="Pfam" id="PF00698">
    <property type="entry name" value="Acyl_transf_1"/>
    <property type="match status" value="1"/>
</dbReference>
<sequence>MMVKIGLLMSGQGSEAVGMGNDLYQDYPIYHDTIDQASQLTQLDLQKIMNDADLLGQTRYAQPAIVAMSVGISRMLTDTGILTAGALGLSLGEYSALIASGMLDLTTGLPLVAKRGALMQATVEAHPGAMIAILKPDINQIQAACETIQKTGETVTIANYNSPKQIVVGGTQSGIQALTTLFETLEVAPKVIPLPVKGAFHTALFEETAHQFEQALAQVTFKEGVYPVISNTTEQPFEVTSLQATLTAQMYQPTHFATGLTQLAKQEVTTVIEVGPGNALSKFARQTVPQLDRFNISSSAQFETVVAALKEGAH</sequence>
<dbReference type="SMART" id="SM00827">
    <property type="entry name" value="PKS_AT"/>
    <property type="match status" value="1"/>
</dbReference>
<name>A0A223K241_LATSK</name>
<dbReference type="InterPro" id="IPR016036">
    <property type="entry name" value="Malonyl_transacylase_ACP-bd"/>
</dbReference>
<accession>A0A223K241</accession>
<dbReference type="PANTHER" id="PTHR42681">
    <property type="entry name" value="MALONYL-COA-ACYL CARRIER PROTEIN TRANSACYLASE, MITOCHONDRIAL"/>
    <property type="match status" value="1"/>
</dbReference>
<evidence type="ECO:0000256" key="3">
    <source>
        <dbReference type="ARBA" id="ARBA00048462"/>
    </source>
</evidence>
<evidence type="ECO:0000313" key="5">
    <source>
        <dbReference type="EMBL" id="SPE18717.1"/>
    </source>
</evidence>
<evidence type="ECO:0000256" key="2">
    <source>
        <dbReference type="ARBA" id="ARBA00023315"/>
    </source>
</evidence>
<dbReference type="SUPFAM" id="SSF52151">
    <property type="entry name" value="FabD/lysophospholipase-like"/>
    <property type="match status" value="1"/>
</dbReference>
<dbReference type="InterPro" id="IPR014043">
    <property type="entry name" value="Acyl_transferase_dom"/>
</dbReference>
<reference evidence="5 6" key="1">
    <citation type="submission" date="2018-02" db="EMBL/GenBank/DDBJ databases">
        <authorList>
            <person name="Rodrigo-Torres L."/>
            <person name="Arahal R. D."/>
            <person name="Lucena T."/>
        </authorList>
    </citation>
    <scope>NUCLEOTIDE SEQUENCE [LARGE SCALE GENOMIC DNA]</scope>
    <source>
        <strain evidence="5 6">CECT 9267</strain>
    </source>
</reference>
<dbReference type="PIRSF" id="PIRSF000446">
    <property type="entry name" value="Mct"/>
    <property type="match status" value="1"/>
</dbReference>
<comment type="caution">
    <text evidence="5">The sequence shown here is derived from an EMBL/GenBank/DDBJ whole genome shotgun (WGS) entry which is preliminary data.</text>
</comment>
<protein>
    <recommendedName>
        <fullName evidence="4">Malonyl CoA-acyl carrier protein transacylase</fullName>
        <ecNumber evidence="4">2.3.1.39</ecNumber>
    </recommendedName>
</protein>
<dbReference type="RefSeq" id="WP_016264999.1">
    <property type="nucleotide sequence ID" value="NZ_BJLN01000007.1"/>
</dbReference>
<dbReference type="Gene3D" id="3.40.366.10">
    <property type="entry name" value="Malonyl-Coenzyme A Acyl Carrier Protein, domain 2"/>
    <property type="match status" value="1"/>
</dbReference>
<comment type="similarity">
    <text evidence="4">Belongs to the fabD family.</text>
</comment>
<keyword evidence="2 4" id="KW-0012">Acyltransferase</keyword>
<dbReference type="Proteomes" id="UP000239650">
    <property type="component" value="Unassembled WGS sequence"/>
</dbReference>
<gene>
    <name evidence="5" type="primary">baeE</name>
    <name evidence="5" type="ORF">LAS9267_00261</name>
</gene>
<dbReference type="AlphaFoldDB" id="A0A223K241"/>
<evidence type="ECO:0000256" key="4">
    <source>
        <dbReference type="PIRNR" id="PIRNR000446"/>
    </source>
</evidence>
<keyword evidence="1 4" id="KW-0808">Transferase</keyword>
<comment type="catalytic activity">
    <reaction evidence="3 4">
        <text>holo-[ACP] + malonyl-CoA = malonyl-[ACP] + CoA</text>
        <dbReference type="Rhea" id="RHEA:41792"/>
        <dbReference type="Rhea" id="RHEA-COMP:9623"/>
        <dbReference type="Rhea" id="RHEA-COMP:9685"/>
        <dbReference type="ChEBI" id="CHEBI:57287"/>
        <dbReference type="ChEBI" id="CHEBI:57384"/>
        <dbReference type="ChEBI" id="CHEBI:64479"/>
        <dbReference type="ChEBI" id="CHEBI:78449"/>
        <dbReference type="EC" id="2.3.1.39"/>
    </reaction>
</comment>
<dbReference type="PANTHER" id="PTHR42681:SF1">
    <property type="entry name" value="MALONYL-COA-ACYL CARRIER PROTEIN TRANSACYLASE, MITOCHONDRIAL"/>
    <property type="match status" value="1"/>
</dbReference>
<dbReference type="EC" id="2.3.1.39" evidence="4"/>
<dbReference type="InterPro" id="IPR024925">
    <property type="entry name" value="Malonyl_CoA-ACP_transAc"/>
</dbReference>
<dbReference type="GO" id="GO:0004314">
    <property type="term" value="F:[acyl-carrier-protein] S-malonyltransferase activity"/>
    <property type="evidence" value="ECO:0007669"/>
    <property type="project" value="UniProtKB-EC"/>
</dbReference>
<organism evidence="5 6">
    <name type="scientific">Latilactobacillus sakei</name>
    <name type="common">Lactobacillus sakei</name>
    <dbReference type="NCBI Taxonomy" id="1599"/>
    <lineage>
        <taxon>Bacteria</taxon>
        <taxon>Bacillati</taxon>
        <taxon>Bacillota</taxon>
        <taxon>Bacilli</taxon>
        <taxon>Lactobacillales</taxon>
        <taxon>Lactobacillaceae</taxon>
        <taxon>Latilactobacillus</taxon>
    </lineage>
</organism>
<dbReference type="GO" id="GO:0006633">
    <property type="term" value="P:fatty acid biosynthetic process"/>
    <property type="evidence" value="ECO:0007669"/>
    <property type="project" value="TreeGrafter"/>
</dbReference>
<dbReference type="InterPro" id="IPR016035">
    <property type="entry name" value="Acyl_Trfase/lysoPLipase"/>
</dbReference>
<evidence type="ECO:0000256" key="1">
    <source>
        <dbReference type="ARBA" id="ARBA00022679"/>
    </source>
</evidence>
<dbReference type="Gene3D" id="3.30.70.250">
    <property type="entry name" value="Malonyl-CoA ACP transacylase, ACP-binding"/>
    <property type="match status" value="1"/>
</dbReference>
<dbReference type="EMBL" id="OKRC01000001">
    <property type="protein sequence ID" value="SPE18717.1"/>
    <property type="molecule type" value="Genomic_DNA"/>
</dbReference>
<dbReference type="GO" id="GO:0005829">
    <property type="term" value="C:cytosol"/>
    <property type="evidence" value="ECO:0007669"/>
    <property type="project" value="TreeGrafter"/>
</dbReference>
<proteinExistence type="inferred from homology"/>